<gene>
    <name evidence="5" type="ORF">SAMN04489720_1513</name>
</gene>
<evidence type="ECO:0000313" key="5">
    <source>
        <dbReference type="EMBL" id="SDH52557.1"/>
    </source>
</evidence>
<evidence type="ECO:0000256" key="3">
    <source>
        <dbReference type="ARBA" id="ARBA00023052"/>
    </source>
</evidence>
<keyword evidence="3" id="KW-0786">Thiamine pyrophosphate</keyword>
<evidence type="ECO:0000259" key="4">
    <source>
        <dbReference type="Pfam" id="PF00456"/>
    </source>
</evidence>
<dbReference type="InterPro" id="IPR005474">
    <property type="entry name" value="Transketolase_N"/>
</dbReference>
<dbReference type="RefSeq" id="WP_231945198.1">
    <property type="nucleotide sequence ID" value="NZ_LT629695.1"/>
</dbReference>
<dbReference type="GO" id="GO:0000287">
    <property type="term" value="F:magnesium ion binding"/>
    <property type="evidence" value="ECO:0007669"/>
    <property type="project" value="UniProtKB-ARBA"/>
</dbReference>
<dbReference type="Pfam" id="PF00456">
    <property type="entry name" value="Transketolase_N"/>
    <property type="match status" value="1"/>
</dbReference>
<dbReference type="AlphaFoldDB" id="A0A1G8D432"/>
<dbReference type="Gene3D" id="3.40.50.970">
    <property type="match status" value="1"/>
</dbReference>
<evidence type="ECO:0000256" key="2">
    <source>
        <dbReference type="ARBA" id="ARBA00007131"/>
    </source>
</evidence>
<reference evidence="6" key="1">
    <citation type="submission" date="2016-10" db="EMBL/GenBank/DDBJ databases">
        <authorList>
            <person name="Varghese N."/>
            <person name="Submissions S."/>
        </authorList>
    </citation>
    <scope>NUCLEOTIDE SEQUENCE [LARGE SCALE GENOMIC DNA]</scope>
    <source>
        <strain evidence="6">DSM 22002</strain>
    </source>
</reference>
<dbReference type="PANTHER" id="PTHR47514">
    <property type="entry name" value="TRANSKETOLASE N-TERMINAL SECTION-RELATED"/>
    <property type="match status" value="1"/>
</dbReference>
<dbReference type="PANTHER" id="PTHR47514:SF1">
    <property type="entry name" value="TRANSKETOLASE N-TERMINAL SECTION-RELATED"/>
    <property type="match status" value="1"/>
</dbReference>
<dbReference type="STRING" id="399736.SAMN04489720_1513"/>
<dbReference type="InterPro" id="IPR029061">
    <property type="entry name" value="THDP-binding"/>
</dbReference>
<comment type="cofactor">
    <cofactor evidence="1">
        <name>thiamine diphosphate</name>
        <dbReference type="ChEBI" id="CHEBI:58937"/>
    </cofactor>
</comment>
<organism evidence="5 6">
    <name type="scientific">Agrococcus jejuensis</name>
    <dbReference type="NCBI Taxonomy" id="399736"/>
    <lineage>
        <taxon>Bacteria</taxon>
        <taxon>Bacillati</taxon>
        <taxon>Actinomycetota</taxon>
        <taxon>Actinomycetes</taxon>
        <taxon>Micrococcales</taxon>
        <taxon>Microbacteriaceae</taxon>
        <taxon>Agrococcus</taxon>
    </lineage>
</organism>
<sequence length="288" mass="30296">MTEADVRTPARSAHPDLELAAARARRNVLRMFESTPAGHLGGAMSAIDIVTALYGRVLRIDPANPLDPARDRFLLSAGHKAMCQYAVLADRGFFDASILDTYGRLDTPLGGHPDMHKLTGVEANTGALGHGLAIAAGIAMGARMQGLPTRVWTLLGDGELPEGSNWEAAAIAAHHGLDGLTAIVDVNGMQISGTTAEVMDMEPIVDKLVAFGWEVQEVDGHDLDELVPALAARSDRPRAVVAHTIKGLGVRSVQGTVAAHYWKPKPDELAAAVADADADVASLSEVLA</sequence>
<comment type="similarity">
    <text evidence="2">Belongs to the transketolase family.</text>
</comment>
<keyword evidence="6" id="KW-1185">Reference proteome</keyword>
<dbReference type="EMBL" id="LT629695">
    <property type="protein sequence ID" value="SDH52557.1"/>
    <property type="molecule type" value="Genomic_DNA"/>
</dbReference>
<dbReference type="SUPFAM" id="SSF52518">
    <property type="entry name" value="Thiamin diphosphate-binding fold (THDP-binding)"/>
    <property type="match status" value="1"/>
</dbReference>
<protein>
    <submittedName>
        <fullName evidence="5">Transketolase subunit A</fullName>
    </submittedName>
</protein>
<evidence type="ECO:0000313" key="6">
    <source>
        <dbReference type="Proteomes" id="UP000198822"/>
    </source>
</evidence>
<dbReference type="Proteomes" id="UP000198822">
    <property type="component" value="Chromosome I"/>
</dbReference>
<evidence type="ECO:0000256" key="1">
    <source>
        <dbReference type="ARBA" id="ARBA00001964"/>
    </source>
</evidence>
<feature type="domain" description="Transketolase N-terminal" evidence="4">
    <location>
        <begin position="29"/>
        <end position="270"/>
    </location>
</feature>
<name>A0A1G8D432_9MICO</name>
<accession>A0A1G8D432</accession>
<dbReference type="CDD" id="cd02012">
    <property type="entry name" value="TPP_TK"/>
    <property type="match status" value="1"/>
</dbReference>
<proteinExistence type="inferred from homology"/>